<feature type="binding site" description="covalent" evidence="8">
    <location>
        <position position="137"/>
    </location>
    <ligand>
        <name>heme c</name>
        <dbReference type="ChEBI" id="CHEBI:61717"/>
        <label>2</label>
    </ligand>
</feature>
<evidence type="ECO:0000256" key="2">
    <source>
        <dbReference type="ARBA" id="ARBA00022617"/>
    </source>
</evidence>
<comment type="PTM">
    <text evidence="8">Binds 2 heme groups per subunit.</text>
</comment>
<organism evidence="11 12">
    <name type="scientific">Lautropia mirabilis ATCC 51599</name>
    <dbReference type="NCBI Taxonomy" id="887898"/>
    <lineage>
        <taxon>Bacteria</taxon>
        <taxon>Pseudomonadati</taxon>
        <taxon>Pseudomonadota</taxon>
        <taxon>Betaproteobacteria</taxon>
        <taxon>Burkholderiales</taxon>
        <taxon>Burkholderiaceae</taxon>
        <taxon>Lautropia</taxon>
    </lineage>
</organism>
<dbReference type="EMBL" id="AEQP01000001">
    <property type="protein sequence ID" value="EFV95981.1"/>
    <property type="molecule type" value="Genomic_DNA"/>
</dbReference>
<dbReference type="PANTHER" id="PTHR30600:SF7">
    <property type="entry name" value="CYTOCHROME C PEROXIDASE-RELATED"/>
    <property type="match status" value="1"/>
</dbReference>
<gene>
    <name evidence="11" type="ORF">HMPREF0551_0164</name>
</gene>
<dbReference type="Pfam" id="PF03150">
    <property type="entry name" value="CCP_MauG"/>
    <property type="match status" value="1"/>
</dbReference>
<evidence type="ECO:0000256" key="6">
    <source>
        <dbReference type="ARBA" id="ARBA00023002"/>
    </source>
</evidence>
<sequence>MDNLPTSAGHKGQFGARNSPTALNAALLGHQFWDGRAADVEEQAGGPLLNPVEMANIDEAAVEKKVASIPEYLPLFQKAFPDSGKNPVTFKNITTAIAAFERTLLTPSPWDKYLQGDIGALTAQQRKGLSAFIDSGCITCHKGVGLGGDTFQKFGMVNEPYWKYTQSPKQDEGRFEVTKKEDDKYFFRGPGLRNVARTYPYFHDGSVWDLDQAIRVMAQTQLGQELDKEQVADIAAFLQSLSGPVPESARIIPELPISVTQTPHPDNQ</sequence>
<evidence type="ECO:0000256" key="5">
    <source>
        <dbReference type="ARBA" id="ARBA00022764"/>
    </source>
</evidence>
<comment type="cofactor">
    <cofactor evidence="8">
        <name>heme</name>
        <dbReference type="ChEBI" id="CHEBI:30413"/>
    </cofactor>
    <text evidence="8">Binds 2 heme groups.</text>
</comment>
<dbReference type="GO" id="GO:0020037">
    <property type="term" value="F:heme binding"/>
    <property type="evidence" value="ECO:0007669"/>
    <property type="project" value="InterPro"/>
</dbReference>
<keyword evidence="4" id="KW-0732">Signal</keyword>
<evidence type="ECO:0000256" key="4">
    <source>
        <dbReference type="ARBA" id="ARBA00022729"/>
    </source>
</evidence>
<dbReference type="GO" id="GO:0004130">
    <property type="term" value="F:cytochrome-c peroxidase activity"/>
    <property type="evidence" value="ECO:0007669"/>
    <property type="project" value="TreeGrafter"/>
</dbReference>
<dbReference type="InterPro" id="IPR036909">
    <property type="entry name" value="Cyt_c-like_dom_sf"/>
</dbReference>
<feature type="domain" description="Cytochrome c" evidence="10">
    <location>
        <begin position="123"/>
        <end position="242"/>
    </location>
</feature>
<evidence type="ECO:0000256" key="7">
    <source>
        <dbReference type="ARBA" id="ARBA00023004"/>
    </source>
</evidence>
<keyword evidence="7 9" id="KW-0408">Iron</keyword>
<dbReference type="eggNOG" id="COG1858">
    <property type="taxonomic scope" value="Bacteria"/>
</dbReference>
<dbReference type="PIRSF" id="PIRSF000294">
    <property type="entry name" value="Cytochrome-c_peroxidase"/>
    <property type="match status" value="1"/>
</dbReference>
<dbReference type="InterPro" id="IPR009056">
    <property type="entry name" value="Cyt_c-like_dom"/>
</dbReference>
<dbReference type="PANTHER" id="PTHR30600">
    <property type="entry name" value="CYTOCHROME C PEROXIDASE-RELATED"/>
    <property type="match status" value="1"/>
</dbReference>
<comment type="subcellular location">
    <subcellularLocation>
        <location evidence="1">Periplasm</location>
    </subcellularLocation>
</comment>
<dbReference type="SUPFAM" id="SSF46626">
    <property type="entry name" value="Cytochrome c"/>
    <property type="match status" value="2"/>
</dbReference>
<dbReference type="HOGENOM" id="CLU_034652_1_0_4"/>
<dbReference type="Pfam" id="PF00034">
    <property type="entry name" value="Cytochrom_C"/>
    <property type="match status" value="1"/>
</dbReference>
<dbReference type="GO" id="GO:0046872">
    <property type="term" value="F:metal ion binding"/>
    <property type="evidence" value="ECO:0007669"/>
    <property type="project" value="UniProtKB-KW"/>
</dbReference>
<dbReference type="FunFam" id="1.10.760.10:FF:000020">
    <property type="entry name" value="Cytochrome c peroxidase"/>
    <property type="match status" value="1"/>
</dbReference>
<evidence type="ECO:0000256" key="3">
    <source>
        <dbReference type="ARBA" id="ARBA00022723"/>
    </source>
</evidence>
<proteinExistence type="predicted"/>
<evidence type="ECO:0000313" key="11">
    <source>
        <dbReference type="EMBL" id="EFV95981.1"/>
    </source>
</evidence>
<evidence type="ECO:0000313" key="12">
    <source>
        <dbReference type="Proteomes" id="UP000011021"/>
    </source>
</evidence>
<dbReference type="AlphaFoldDB" id="E7RUJ8"/>
<keyword evidence="2 8" id="KW-0349">Heme</keyword>
<keyword evidence="11" id="KW-0575">Peroxidase</keyword>
<dbReference type="PROSITE" id="PS51007">
    <property type="entry name" value="CYTC"/>
    <property type="match status" value="1"/>
</dbReference>
<accession>E7RUJ8</accession>
<dbReference type="InterPro" id="IPR026259">
    <property type="entry name" value="MauG/Cytc_peroxidase"/>
</dbReference>
<keyword evidence="5" id="KW-0574">Periplasm</keyword>
<evidence type="ECO:0000256" key="1">
    <source>
        <dbReference type="ARBA" id="ARBA00004418"/>
    </source>
</evidence>
<keyword evidence="3 9" id="KW-0479">Metal-binding</keyword>
<feature type="binding site" description="axial binding residue" evidence="9">
    <location>
        <position position="10"/>
    </location>
    <ligand>
        <name>heme c</name>
        <dbReference type="ChEBI" id="CHEBI:61717"/>
        <label>1</label>
    </ligand>
    <ligandPart>
        <name>Fe</name>
        <dbReference type="ChEBI" id="CHEBI:18248"/>
    </ligandPart>
</feature>
<dbReference type="InterPro" id="IPR004852">
    <property type="entry name" value="Di-haem_cyt_c_peroxidsae"/>
</dbReference>
<evidence type="ECO:0000259" key="10">
    <source>
        <dbReference type="PROSITE" id="PS51007"/>
    </source>
</evidence>
<dbReference type="GO" id="GO:0009055">
    <property type="term" value="F:electron transfer activity"/>
    <property type="evidence" value="ECO:0007669"/>
    <property type="project" value="InterPro"/>
</dbReference>
<protein>
    <submittedName>
        <fullName evidence="11">Di-heme cytochrome C peroxidase</fullName>
    </submittedName>
</protein>
<comment type="caution">
    <text evidence="11">The sequence shown here is derived from an EMBL/GenBank/DDBJ whole genome shotgun (WGS) entry which is preliminary data.</text>
</comment>
<dbReference type="Proteomes" id="UP000011021">
    <property type="component" value="Unassembled WGS sequence"/>
</dbReference>
<reference evidence="11 12" key="1">
    <citation type="submission" date="2010-12" db="EMBL/GenBank/DDBJ databases">
        <authorList>
            <person name="Muzny D."/>
            <person name="Qin X."/>
            <person name="Deng J."/>
            <person name="Jiang H."/>
            <person name="Liu Y."/>
            <person name="Qu J."/>
            <person name="Song X.-Z."/>
            <person name="Zhang L."/>
            <person name="Thornton R."/>
            <person name="Coyle M."/>
            <person name="Francisco L."/>
            <person name="Jackson L."/>
            <person name="Javaid M."/>
            <person name="Korchina V."/>
            <person name="Kovar C."/>
            <person name="Mata R."/>
            <person name="Mathew T."/>
            <person name="Ngo R."/>
            <person name="Nguyen L."/>
            <person name="Nguyen N."/>
            <person name="Okwuonu G."/>
            <person name="Ongeri F."/>
            <person name="Pham C."/>
            <person name="Simmons D."/>
            <person name="Wilczek-Boney K."/>
            <person name="Hale W."/>
            <person name="Jakkamsetti A."/>
            <person name="Pham P."/>
            <person name="Ruth R."/>
            <person name="San Lucas F."/>
            <person name="Warren J."/>
            <person name="Zhang J."/>
            <person name="Zhao Z."/>
            <person name="Zhou C."/>
            <person name="Zhu D."/>
            <person name="Lee S."/>
            <person name="Bess C."/>
            <person name="Blankenburg K."/>
            <person name="Forbes L."/>
            <person name="Fu Q."/>
            <person name="Gubbala S."/>
            <person name="Hirani K."/>
            <person name="Jayaseelan J.C."/>
            <person name="Lara F."/>
            <person name="Munidasa M."/>
            <person name="Palculict T."/>
            <person name="Patil S."/>
            <person name="Pu L.-L."/>
            <person name="Saada N."/>
            <person name="Tang L."/>
            <person name="Weissenberger G."/>
            <person name="Zhu Y."/>
            <person name="Hemphill L."/>
            <person name="Shang Y."/>
            <person name="Youmans B."/>
            <person name="Ayvaz T."/>
            <person name="Ross M."/>
            <person name="Santibanez J."/>
            <person name="Aqrawi P."/>
            <person name="Gross S."/>
            <person name="Joshi V."/>
            <person name="Fowler G."/>
            <person name="Nazareth L."/>
            <person name="Reid J."/>
            <person name="Worley K."/>
            <person name="Petrosino J."/>
            <person name="Highlander S."/>
            <person name="Gibbs R."/>
        </authorList>
    </citation>
    <scope>NUCLEOTIDE SEQUENCE [LARGE SCALE GENOMIC DNA]</scope>
    <source>
        <strain evidence="11 12">ATCC 51599</strain>
    </source>
</reference>
<keyword evidence="12" id="KW-1185">Reference proteome</keyword>
<keyword evidence="6" id="KW-0560">Oxidoreductase</keyword>
<name>E7RUJ8_9BURK</name>
<dbReference type="GO" id="GO:0042597">
    <property type="term" value="C:periplasmic space"/>
    <property type="evidence" value="ECO:0007669"/>
    <property type="project" value="UniProtKB-SubCell"/>
</dbReference>
<evidence type="ECO:0000256" key="8">
    <source>
        <dbReference type="PIRSR" id="PIRSR000294-1"/>
    </source>
</evidence>
<evidence type="ECO:0000256" key="9">
    <source>
        <dbReference type="PIRSR" id="PIRSR000294-2"/>
    </source>
</evidence>
<feature type="binding site" description="axial binding residue" evidence="9">
    <location>
        <position position="141"/>
    </location>
    <ligand>
        <name>heme c</name>
        <dbReference type="ChEBI" id="CHEBI:61717"/>
        <label>2</label>
    </ligand>
    <ligandPart>
        <name>Fe</name>
        <dbReference type="ChEBI" id="CHEBI:18248"/>
    </ligandPart>
</feature>
<feature type="binding site" description="axial binding residue" evidence="9">
    <location>
        <position position="217"/>
    </location>
    <ligand>
        <name>heme c</name>
        <dbReference type="ChEBI" id="CHEBI:61717"/>
        <label>2</label>
    </ligand>
    <ligandPart>
        <name>Fe</name>
        <dbReference type="ChEBI" id="CHEBI:18248"/>
    </ligandPart>
</feature>
<dbReference type="Gene3D" id="1.10.760.10">
    <property type="entry name" value="Cytochrome c-like domain"/>
    <property type="match status" value="2"/>
</dbReference>
<feature type="binding site" description="covalent" evidence="8">
    <location>
        <position position="140"/>
    </location>
    <ligand>
        <name>heme c</name>
        <dbReference type="ChEBI" id="CHEBI:61717"/>
        <label>2</label>
    </ligand>
</feature>
<dbReference type="STRING" id="887898.HMPREF0551_0164"/>
<dbReference type="InterPro" id="IPR051395">
    <property type="entry name" value="Cytochrome_c_Peroxidase/MauG"/>
</dbReference>